<keyword evidence="3" id="KW-1185">Reference proteome</keyword>
<protein>
    <submittedName>
        <fullName evidence="1 2">Uncharacterized protein</fullName>
    </submittedName>
</protein>
<dbReference type="PaxDb" id="3218-PP1S17_233V6.1"/>
<evidence type="ECO:0000313" key="1">
    <source>
        <dbReference type="EMBL" id="PNR34769.1"/>
    </source>
</evidence>
<organism evidence="1">
    <name type="scientific">Physcomitrium patens</name>
    <name type="common">Spreading-leaved earth moss</name>
    <name type="synonym">Physcomitrella patens</name>
    <dbReference type="NCBI Taxonomy" id="3218"/>
    <lineage>
        <taxon>Eukaryota</taxon>
        <taxon>Viridiplantae</taxon>
        <taxon>Streptophyta</taxon>
        <taxon>Embryophyta</taxon>
        <taxon>Bryophyta</taxon>
        <taxon>Bryophytina</taxon>
        <taxon>Bryopsida</taxon>
        <taxon>Funariidae</taxon>
        <taxon>Funariales</taxon>
        <taxon>Funariaceae</taxon>
        <taxon>Physcomitrium</taxon>
    </lineage>
</organism>
<dbReference type="Gramene" id="Pp3c18_2900V3.2">
    <property type="protein sequence ID" value="PAC:32983426.CDS.1"/>
    <property type="gene ID" value="Pp3c18_2900"/>
</dbReference>
<name>A0A2K1IZT2_PHYPA</name>
<dbReference type="AlphaFoldDB" id="A0A2K1IZT2"/>
<dbReference type="InParanoid" id="A0A2K1IZT2"/>
<sequence>MFGSDFLQPACMLIRSPSSPGQSATLPLSRMPDTVPLVLFLRRTKLALIEVHP</sequence>
<proteinExistence type="predicted"/>
<reference evidence="2" key="3">
    <citation type="submission" date="2020-12" db="UniProtKB">
        <authorList>
            <consortium name="EnsemblPlants"/>
        </authorList>
    </citation>
    <scope>IDENTIFICATION</scope>
</reference>
<reference evidence="1 3" key="2">
    <citation type="journal article" date="2018" name="Plant J.">
        <title>The Physcomitrella patens chromosome-scale assembly reveals moss genome structure and evolution.</title>
        <authorList>
            <person name="Lang D."/>
            <person name="Ullrich K.K."/>
            <person name="Murat F."/>
            <person name="Fuchs J."/>
            <person name="Jenkins J."/>
            <person name="Haas F.B."/>
            <person name="Piednoel M."/>
            <person name="Gundlach H."/>
            <person name="Van Bel M."/>
            <person name="Meyberg R."/>
            <person name="Vives C."/>
            <person name="Morata J."/>
            <person name="Symeonidi A."/>
            <person name="Hiss M."/>
            <person name="Muchero W."/>
            <person name="Kamisugi Y."/>
            <person name="Saleh O."/>
            <person name="Blanc G."/>
            <person name="Decker E.L."/>
            <person name="van Gessel N."/>
            <person name="Grimwood J."/>
            <person name="Hayes R.D."/>
            <person name="Graham S.W."/>
            <person name="Gunter L.E."/>
            <person name="McDaniel S.F."/>
            <person name="Hoernstein S.N.W."/>
            <person name="Larsson A."/>
            <person name="Li F.W."/>
            <person name="Perroud P.F."/>
            <person name="Phillips J."/>
            <person name="Ranjan P."/>
            <person name="Rokshar D.S."/>
            <person name="Rothfels C.J."/>
            <person name="Schneider L."/>
            <person name="Shu S."/>
            <person name="Stevenson D.W."/>
            <person name="Thummler F."/>
            <person name="Tillich M."/>
            <person name="Villarreal Aguilar J.C."/>
            <person name="Widiez T."/>
            <person name="Wong G.K."/>
            <person name="Wymore A."/>
            <person name="Zhang Y."/>
            <person name="Zimmer A.D."/>
            <person name="Quatrano R.S."/>
            <person name="Mayer K.F.X."/>
            <person name="Goodstein D."/>
            <person name="Casacuberta J.M."/>
            <person name="Vandepoele K."/>
            <person name="Reski R."/>
            <person name="Cuming A.C."/>
            <person name="Tuskan G.A."/>
            <person name="Maumus F."/>
            <person name="Salse J."/>
            <person name="Schmutz J."/>
            <person name="Rensing S.A."/>
        </authorList>
    </citation>
    <scope>NUCLEOTIDE SEQUENCE [LARGE SCALE GENOMIC DNA]</scope>
    <source>
        <strain evidence="2 3">cv. Gransden 2004</strain>
    </source>
</reference>
<dbReference type="Gramene" id="Pp3c18_2900V3.1">
    <property type="protein sequence ID" value="PAC:32983425.CDS.1"/>
    <property type="gene ID" value="Pp3c18_2900"/>
</dbReference>
<dbReference type="Proteomes" id="UP000006727">
    <property type="component" value="Chromosome 18"/>
</dbReference>
<dbReference type="EMBL" id="ABEU02000018">
    <property type="protein sequence ID" value="PNR34769.1"/>
    <property type="molecule type" value="Genomic_DNA"/>
</dbReference>
<dbReference type="EnsemblPlants" id="Pp3c18_2900V3.2">
    <property type="protein sequence ID" value="PAC:32983426.CDS.1"/>
    <property type="gene ID" value="Pp3c18_2900"/>
</dbReference>
<evidence type="ECO:0000313" key="2">
    <source>
        <dbReference type="EnsemblPlants" id="PAC:32983425.CDS.1"/>
    </source>
</evidence>
<dbReference type="EnsemblPlants" id="Pp3c18_2900V3.1">
    <property type="protein sequence ID" value="PAC:32983425.CDS.1"/>
    <property type="gene ID" value="Pp3c18_2900"/>
</dbReference>
<reference evidence="1 3" key="1">
    <citation type="journal article" date="2008" name="Science">
        <title>The Physcomitrella genome reveals evolutionary insights into the conquest of land by plants.</title>
        <authorList>
            <person name="Rensing S."/>
            <person name="Lang D."/>
            <person name="Zimmer A."/>
            <person name="Terry A."/>
            <person name="Salamov A."/>
            <person name="Shapiro H."/>
            <person name="Nishiyama T."/>
            <person name="Perroud P.-F."/>
            <person name="Lindquist E."/>
            <person name="Kamisugi Y."/>
            <person name="Tanahashi T."/>
            <person name="Sakakibara K."/>
            <person name="Fujita T."/>
            <person name="Oishi K."/>
            <person name="Shin-I T."/>
            <person name="Kuroki Y."/>
            <person name="Toyoda A."/>
            <person name="Suzuki Y."/>
            <person name="Hashimoto A."/>
            <person name="Yamaguchi K."/>
            <person name="Sugano A."/>
            <person name="Kohara Y."/>
            <person name="Fujiyama A."/>
            <person name="Anterola A."/>
            <person name="Aoki S."/>
            <person name="Ashton N."/>
            <person name="Barbazuk W.B."/>
            <person name="Barker E."/>
            <person name="Bennetzen J."/>
            <person name="Bezanilla M."/>
            <person name="Blankenship R."/>
            <person name="Cho S.H."/>
            <person name="Dutcher S."/>
            <person name="Estelle M."/>
            <person name="Fawcett J.A."/>
            <person name="Gundlach H."/>
            <person name="Hanada K."/>
            <person name="Heyl A."/>
            <person name="Hicks K.A."/>
            <person name="Hugh J."/>
            <person name="Lohr M."/>
            <person name="Mayer K."/>
            <person name="Melkozernov A."/>
            <person name="Murata T."/>
            <person name="Nelson D."/>
            <person name="Pils B."/>
            <person name="Prigge M."/>
            <person name="Reiss B."/>
            <person name="Renner T."/>
            <person name="Rombauts S."/>
            <person name="Rushton P."/>
            <person name="Sanderfoot A."/>
            <person name="Schween G."/>
            <person name="Shiu S.-H."/>
            <person name="Stueber K."/>
            <person name="Theodoulou F.L."/>
            <person name="Tu H."/>
            <person name="Van de Peer Y."/>
            <person name="Verrier P.J."/>
            <person name="Waters E."/>
            <person name="Wood A."/>
            <person name="Yang L."/>
            <person name="Cove D."/>
            <person name="Cuming A."/>
            <person name="Hasebe M."/>
            <person name="Lucas S."/>
            <person name="Mishler D.B."/>
            <person name="Reski R."/>
            <person name="Grigoriev I."/>
            <person name="Quatrano R.S."/>
            <person name="Boore J.L."/>
        </authorList>
    </citation>
    <scope>NUCLEOTIDE SEQUENCE [LARGE SCALE GENOMIC DNA]</scope>
    <source>
        <strain evidence="2 3">cv. Gransden 2004</strain>
    </source>
</reference>
<evidence type="ECO:0000313" key="3">
    <source>
        <dbReference type="Proteomes" id="UP000006727"/>
    </source>
</evidence>
<accession>A0A2K1IZT2</accession>
<gene>
    <name evidence="1" type="ORF">PHYPA_022667</name>
</gene>